<keyword evidence="1" id="KW-0732">Signal</keyword>
<evidence type="ECO:0000259" key="2">
    <source>
        <dbReference type="PROSITE" id="PS51352"/>
    </source>
</evidence>
<dbReference type="AlphaFoldDB" id="A0A9D9ITJ7"/>
<dbReference type="Proteomes" id="UP000823771">
    <property type="component" value="Unassembled WGS sequence"/>
</dbReference>
<reference evidence="3" key="1">
    <citation type="submission" date="2020-10" db="EMBL/GenBank/DDBJ databases">
        <authorList>
            <person name="Gilroy R."/>
        </authorList>
    </citation>
    <scope>NUCLEOTIDE SEQUENCE</scope>
    <source>
        <strain evidence="3">2478</strain>
    </source>
</reference>
<dbReference type="SUPFAM" id="SSF52833">
    <property type="entry name" value="Thioredoxin-like"/>
    <property type="match status" value="1"/>
</dbReference>
<dbReference type="InterPro" id="IPR000866">
    <property type="entry name" value="AhpC/TSA"/>
</dbReference>
<evidence type="ECO:0000256" key="1">
    <source>
        <dbReference type="SAM" id="SignalP"/>
    </source>
</evidence>
<dbReference type="Pfam" id="PF00578">
    <property type="entry name" value="AhpC-TSA"/>
    <property type="match status" value="1"/>
</dbReference>
<comment type="caution">
    <text evidence="3">The sequence shown here is derived from an EMBL/GenBank/DDBJ whole genome shotgun (WGS) entry which is preliminary data.</text>
</comment>
<dbReference type="InterPro" id="IPR013766">
    <property type="entry name" value="Thioredoxin_domain"/>
</dbReference>
<proteinExistence type="predicted"/>
<feature type="signal peptide" evidence="1">
    <location>
        <begin position="1"/>
        <end position="20"/>
    </location>
</feature>
<dbReference type="InterPro" id="IPR025380">
    <property type="entry name" value="DUF4369"/>
</dbReference>
<dbReference type="PROSITE" id="PS51352">
    <property type="entry name" value="THIOREDOXIN_2"/>
    <property type="match status" value="1"/>
</dbReference>
<protein>
    <submittedName>
        <fullName evidence="3">DUF4369 domain-containing protein</fullName>
    </submittedName>
</protein>
<gene>
    <name evidence="3" type="ORF">IAB80_01830</name>
</gene>
<dbReference type="EMBL" id="JADILZ010000018">
    <property type="protein sequence ID" value="MBO8477626.1"/>
    <property type="molecule type" value="Genomic_DNA"/>
</dbReference>
<organism evidence="3 4">
    <name type="scientific">Candidatus Cryptobacteroides excrementipullorum</name>
    <dbReference type="NCBI Taxonomy" id="2840761"/>
    <lineage>
        <taxon>Bacteria</taxon>
        <taxon>Pseudomonadati</taxon>
        <taxon>Bacteroidota</taxon>
        <taxon>Bacteroidia</taxon>
        <taxon>Bacteroidales</taxon>
        <taxon>Candidatus Cryptobacteroides</taxon>
    </lineage>
</organism>
<dbReference type="GO" id="GO:0016209">
    <property type="term" value="F:antioxidant activity"/>
    <property type="evidence" value="ECO:0007669"/>
    <property type="project" value="InterPro"/>
</dbReference>
<dbReference type="PROSITE" id="PS51257">
    <property type="entry name" value="PROKAR_LIPOPROTEIN"/>
    <property type="match status" value="1"/>
</dbReference>
<dbReference type="InterPro" id="IPR036249">
    <property type="entry name" value="Thioredoxin-like_sf"/>
</dbReference>
<reference evidence="3" key="2">
    <citation type="journal article" date="2021" name="PeerJ">
        <title>Extensive microbial diversity within the chicken gut microbiome revealed by metagenomics and culture.</title>
        <authorList>
            <person name="Gilroy R."/>
            <person name="Ravi A."/>
            <person name="Getino M."/>
            <person name="Pursley I."/>
            <person name="Horton D.L."/>
            <person name="Alikhan N.F."/>
            <person name="Baker D."/>
            <person name="Gharbi K."/>
            <person name="Hall N."/>
            <person name="Watson M."/>
            <person name="Adriaenssens E.M."/>
            <person name="Foster-Nyarko E."/>
            <person name="Jarju S."/>
            <person name="Secka A."/>
            <person name="Antonio M."/>
            <person name="Oren A."/>
            <person name="Chaudhuri R.R."/>
            <person name="La Ragione R."/>
            <person name="Hildebrand F."/>
            <person name="Pallen M.J."/>
        </authorList>
    </citation>
    <scope>NUCLEOTIDE SEQUENCE</scope>
    <source>
        <strain evidence="3">2478</strain>
    </source>
</reference>
<accession>A0A9D9ITJ7</accession>
<dbReference type="Gene3D" id="3.40.30.10">
    <property type="entry name" value="Glutaredoxin"/>
    <property type="match status" value="1"/>
</dbReference>
<dbReference type="GO" id="GO:0016491">
    <property type="term" value="F:oxidoreductase activity"/>
    <property type="evidence" value="ECO:0007669"/>
    <property type="project" value="InterPro"/>
</dbReference>
<sequence length="382" mass="42154">MKKCSFFRTASVVAAALAVASCGKTVRISGTVKDLGKGEVIVKLLDVNTYKVLDTLTSDASGRFSYRMEVEKGQPEFVYLYHNDTKIASMLLEKGDRVSVTADTLGNYEVSGSDESRRLAQVEKDFSDFSVKFADLAGKLDGLDPSTEEAAGIRRQMGRAYTDYYRSRVKFILENSHSLTSIPVLYQTIGGTLPVFGQATDAIHFKNISDSLSAVYPDSRYVRSLQAEAKRRTDLLSLSVRLENAPEMSYPDLELPDVNSTKVKLSEVDAKVILLHFWSAADAAQKMFNQDVLKPLYRDFHSRGLEIYQVALDTDKAMWARTVKDQGLEWINVCDGLGSASPAVLLYNLGKLPVSFVISGGELVDEPLSDAASLRKLLNSLL</sequence>
<feature type="domain" description="Thioredoxin" evidence="2">
    <location>
        <begin position="244"/>
        <end position="382"/>
    </location>
</feature>
<evidence type="ECO:0000313" key="4">
    <source>
        <dbReference type="Proteomes" id="UP000823771"/>
    </source>
</evidence>
<evidence type="ECO:0000313" key="3">
    <source>
        <dbReference type="EMBL" id="MBO8477626.1"/>
    </source>
</evidence>
<feature type="chain" id="PRO_5039644088" evidence="1">
    <location>
        <begin position="21"/>
        <end position="382"/>
    </location>
</feature>
<name>A0A9D9ITJ7_9BACT</name>
<dbReference type="Pfam" id="PF14289">
    <property type="entry name" value="DUF4369"/>
    <property type="match status" value="1"/>
</dbReference>